<dbReference type="PANTHER" id="PTHR11365:SF23">
    <property type="entry name" value="HYPOTHETICAL 5-OXOPROLINASE (EUROFUNG)-RELATED"/>
    <property type="match status" value="1"/>
</dbReference>
<evidence type="ECO:0000259" key="1">
    <source>
        <dbReference type="Pfam" id="PF19278"/>
    </source>
</evidence>
<dbReference type="RefSeq" id="WP_232513043.1">
    <property type="nucleotide sequence ID" value="NZ_JAWLKI010000022.1"/>
</dbReference>
<dbReference type="Pfam" id="PF19278">
    <property type="entry name" value="Hydant_A_C"/>
    <property type="match status" value="1"/>
</dbReference>
<comment type="caution">
    <text evidence="2">The sequence shown here is derived from an EMBL/GenBank/DDBJ whole genome shotgun (WGS) entry which is preliminary data.</text>
</comment>
<name>A0ABU4DH39_9ACTN</name>
<evidence type="ECO:0000313" key="2">
    <source>
        <dbReference type="EMBL" id="MDV6309066.1"/>
    </source>
</evidence>
<reference evidence="2 3" key="1">
    <citation type="submission" date="2023-10" db="EMBL/GenBank/DDBJ databases">
        <title>Development of a sustainable strategy for remediation of hydrocarbon-contaminated territories based on the waste exchange concept.</title>
        <authorList>
            <person name="Krivoruchko A."/>
        </authorList>
    </citation>
    <scope>NUCLEOTIDE SEQUENCE [LARGE SCALE GENOMIC DNA]</scope>
    <source>
        <strain evidence="2 3">IEGM 1266</strain>
    </source>
</reference>
<dbReference type="PANTHER" id="PTHR11365">
    <property type="entry name" value="5-OXOPROLINASE RELATED"/>
    <property type="match status" value="1"/>
</dbReference>
<dbReference type="InterPro" id="IPR049517">
    <property type="entry name" value="ACX-like_C"/>
</dbReference>
<dbReference type="InterPro" id="IPR045079">
    <property type="entry name" value="Oxoprolinase-like"/>
</dbReference>
<dbReference type="Proteomes" id="UP001185779">
    <property type="component" value="Unassembled WGS sequence"/>
</dbReference>
<feature type="domain" description="Acetophenone carboxylase-like C-terminal" evidence="1">
    <location>
        <begin position="21"/>
        <end position="193"/>
    </location>
</feature>
<proteinExistence type="predicted"/>
<keyword evidence="3" id="KW-1185">Reference proteome</keyword>
<gene>
    <name evidence="2" type="ORF">R3P94_17450</name>
</gene>
<evidence type="ECO:0000313" key="3">
    <source>
        <dbReference type="Proteomes" id="UP001185779"/>
    </source>
</evidence>
<protein>
    <recommendedName>
        <fullName evidence="1">Acetophenone carboxylase-like C-terminal domain-containing protein</fullName>
    </recommendedName>
</protein>
<dbReference type="EMBL" id="JAWLKI010000022">
    <property type="protein sequence ID" value="MDV6309066.1"/>
    <property type="molecule type" value="Genomic_DNA"/>
</dbReference>
<sequence>MRYEVPTTVWTSSAEPDLELLAREMDRLSEQAVAQLRADGIAEDDITLERSVDCRYVGQGYELRVPAPAGEITAEWVEQTAATFHEVHGRTYSQRFDDKPVQLVNIRVTGVGAVEHIRIAEIEKGGADASGAIKSTTQALFWKNDSADPEWVETPVYDRALFKAGNTFEGPAIVQQFDSTTIVGIGQKATVDAVGHIIIERSA</sequence>
<accession>A0ABU4DH39</accession>
<organism evidence="2 3">
    <name type="scientific">Gordonia amicalis</name>
    <dbReference type="NCBI Taxonomy" id="89053"/>
    <lineage>
        <taxon>Bacteria</taxon>
        <taxon>Bacillati</taxon>
        <taxon>Actinomycetota</taxon>
        <taxon>Actinomycetes</taxon>
        <taxon>Mycobacteriales</taxon>
        <taxon>Gordoniaceae</taxon>
        <taxon>Gordonia</taxon>
    </lineage>
</organism>